<gene>
    <name evidence="2" type="ORF">FVD16_01305</name>
</gene>
<keyword evidence="1" id="KW-0812">Transmembrane</keyword>
<dbReference type="EMBL" id="VRMA01000009">
    <property type="protein sequence ID" value="TXK59772.1"/>
    <property type="molecule type" value="Genomic_DNA"/>
</dbReference>
<protein>
    <recommendedName>
        <fullName evidence="4">B box-type domain-containing protein</fullName>
    </recommendedName>
</protein>
<keyword evidence="3" id="KW-1185">Reference proteome</keyword>
<sequence length="116" mass="12885">MNCFNHNDLVAVGACQNCGVGLCNECVSNAVKIENKPICKSCDLTRVESYIAELREELSKIKVKKIIWSVILALGCIALLSHLVGGTPFSIGQYFFCLFFLGFCWIYGKSSKKIRI</sequence>
<feature type="transmembrane region" description="Helical" evidence="1">
    <location>
        <begin position="66"/>
        <end position="85"/>
    </location>
</feature>
<evidence type="ECO:0000313" key="3">
    <source>
        <dbReference type="Proteomes" id="UP000321317"/>
    </source>
</evidence>
<keyword evidence="1" id="KW-1133">Transmembrane helix</keyword>
<feature type="transmembrane region" description="Helical" evidence="1">
    <location>
        <begin position="91"/>
        <end position="108"/>
    </location>
</feature>
<dbReference type="Proteomes" id="UP000321317">
    <property type="component" value="Unassembled WGS sequence"/>
</dbReference>
<keyword evidence="1" id="KW-0472">Membrane</keyword>
<evidence type="ECO:0008006" key="4">
    <source>
        <dbReference type="Google" id="ProtNLM"/>
    </source>
</evidence>
<evidence type="ECO:0000313" key="2">
    <source>
        <dbReference type="EMBL" id="TXK59772.1"/>
    </source>
</evidence>
<comment type="caution">
    <text evidence="2">The sequence shown here is derived from an EMBL/GenBank/DDBJ whole genome shotgun (WGS) entry which is preliminary data.</text>
</comment>
<dbReference type="RefSeq" id="WP_147734407.1">
    <property type="nucleotide sequence ID" value="NZ_CAUWMG010000035.1"/>
</dbReference>
<accession>A0ABY3L3X0</accession>
<evidence type="ECO:0000256" key="1">
    <source>
        <dbReference type="SAM" id="Phobius"/>
    </source>
</evidence>
<organism evidence="2 3">
    <name type="scientific">Campylobacter helveticus</name>
    <dbReference type="NCBI Taxonomy" id="28898"/>
    <lineage>
        <taxon>Bacteria</taxon>
        <taxon>Pseudomonadati</taxon>
        <taxon>Campylobacterota</taxon>
        <taxon>Epsilonproteobacteria</taxon>
        <taxon>Campylobacterales</taxon>
        <taxon>Campylobacteraceae</taxon>
        <taxon>Campylobacter</taxon>
    </lineage>
</organism>
<proteinExistence type="predicted"/>
<reference evidence="2 3" key="1">
    <citation type="submission" date="2019-08" db="EMBL/GenBank/DDBJ databases">
        <title>Rapid identification of Enteric Bacteria from Whole Genome Sequences (WGS) using Average Nucleotide Identity (ANI).</title>
        <authorList>
            <person name="Lane C."/>
        </authorList>
    </citation>
    <scope>NUCLEOTIDE SEQUENCE [LARGE SCALE GENOMIC DNA]</scope>
    <source>
        <strain evidence="2 3">D4984</strain>
    </source>
</reference>
<name>A0ABY3L3X0_9BACT</name>